<proteinExistence type="predicted"/>
<protein>
    <submittedName>
        <fullName evidence="5">LuxR family maltose regulon positive regulatory protein</fullName>
    </submittedName>
</protein>
<organism evidence="5 6">
    <name type="scientific">Aminivibrio pyruvatiphilus</name>
    <dbReference type="NCBI Taxonomy" id="1005740"/>
    <lineage>
        <taxon>Bacteria</taxon>
        <taxon>Thermotogati</taxon>
        <taxon>Synergistota</taxon>
        <taxon>Synergistia</taxon>
        <taxon>Synergistales</taxon>
        <taxon>Aminobacteriaceae</taxon>
        <taxon>Aminivibrio</taxon>
    </lineage>
</organism>
<comment type="caution">
    <text evidence="5">The sequence shown here is derived from an EMBL/GenBank/DDBJ whole genome shotgun (WGS) entry which is preliminary data.</text>
</comment>
<evidence type="ECO:0000256" key="1">
    <source>
        <dbReference type="ARBA" id="ARBA00023015"/>
    </source>
</evidence>
<dbReference type="RefSeq" id="WP_166670151.1">
    <property type="nucleotide sequence ID" value="NZ_SORI01000016.1"/>
</dbReference>
<name>A0A4R8M3F2_9BACT</name>
<sequence>MPSKTISEKNSPCPYYFPEHLRKALAAIPEYPVTSIEADSGYGKTTAMREFLRNLPGNARAVWHTCFGEPPAKTWESICRMFGEVDGEVSRKLKELYPPTMETLSDIAASVRELVCGRETFLVIDNYQLFRNTIPSRLMDAFSVHTNPHVHIVFVTQPLAASPMSVHNPNIHRIGTKDFLFDRHSIAQYCRGAKIDISGREIEYIKNVSEGWIAAICLQTDNYRRTGSLVKTNDMNFLIENTVWNRVPERSREFLTALSLLDGFTLKQAAIMGNWQSVPDDMARLLRGNFFIPYVEDKGVYSMHSLLRDYLRSRFDEFEPEIRRELVHRAGMALSEAGDYFGASRFYFEAGDYEAVIKLPFTVRYFYNNFDAGMLGFLERFVKECPAEVVGGNPMFLVMAAYFMFRNGRREQFHELAGLIRSILDDPNRPQDRDVLKIKGEFALLMSFSRFNDIVEMSAYHREALRFFEAAGECPPRSSFFGGNIPWTFGCSSVFSLYWRKTGELDRELEVMDECVPYYVTISGGHGAGGEHVMRAEAMLMRGDDRAAEVAAHRAVYRASEENQIGNRICAELVLARIAILRGDRAAYISLREELTARARNAGQRAVFLLGELARASLGVVLGQRDEIPDWLLTADGINNMLFIHARPYAFSILGALLLADRRHTELEALTEGVMDLSRRVNFLLPRVSHLLYLSAAEKREGRKRAALEKLSAALEMTLPDRVCLPFAEFGNELVPLLVELKGTFDSEKMDSIIALCERFSEGAANIVRQAEGGTSALAPREREIALLVKEGFQTGEIAARLFISENTVKSARKVIYGKLGIHSRAELKKITL</sequence>
<keyword evidence="6" id="KW-1185">Reference proteome</keyword>
<reference evidence="5 6" key="1">
    <citation type="submission" date="2019-03" db="EMBL/GenBank/DDBJ databases">
        <title>Genomic Encyclopedia of Type Strains, Phase IV (KMG-IV): sequencing the most valuable type-strain genomes for metagenomic binning, comparative biology and taxonomic classification.</title>
        <authorList>
            <person name="Goeker M."/>
        </authorList>
    </citation>
    <scope>NUCLEOTIDE SEQUENCE [LARGE SCALE GENOMIC DNA]</scope>
    <source>
        <strain evidence="5 6">DSM 25964</strain>
    </source>
</reference>
<dbReference type="PRINTS" id="PR00038">
    <property type="entry name" value="HTHLUXR"/>
</dbReference>
<dbReference type="SUPFAM" id="SSF52540">
    <property type="entry name" value="P-loop containing nucleoside triphosphate hydrolases"/>
    <property type="match status" value="1"/>
</dbReference>
<gene>
    <name evidence="5" type="ORF">C8D99_11636</name>
</gene>
<dbReference type="CDD" id="cd06170">
    <property type="entry name" value="LuxR_C_like"/>
    <property type="match status" value="1"/>
</dbReference>
<keyword evidence="1" id="KW-0805">Transcription regulation</keyword>
<dbReference type="Gene3D" id="1.10.10.10">
    <property type="entry name" value="Winged helix-like DNA-binding domain superfamily/Winged helix DNA-binding domain"/>
    <property type="match status" value="1"/>
</dbReference>
<dbReference type="PANTHER" id="PTHR44688:SF16">
    <property type="entry name" value="DNA-BINDING TRANSCRIPTIONAL ACTIVATOR DEVR_DOSR"/>
    <property type="match status" value="1"/>
</dbReference>
<dbReference type="GO" id="GO:0003677">
    <property type="term" value="F:DNA binding"/>
    <property type="evidence" value="ECO:0007669"/>
    <property type="project" value="UniProtKB-KW"/>
</dbReference>
<keyword evidence="2" id="KW-0238">DNA-binding</keyword>
<dbReference type="PANTHER" id="PTHR44688">
    <property type="entry name" value="DNA-BINDING TRANSCRIPTIONAL ACTIVATOR DEVR_DOSR"/>
    <property type="match status" value="1"/>
</dbReference>
<dbReference type="EMBL" id="SORI01000016">
    <property type="protein sequence ID" value="TDY57060.1"/>
    <property type="molecule type" value="Genomic_DNA"/>
</dbReference>
<feature type="domain" description="HTH luxR-type" evidence="4">
    <location>
        <begin position="771"/>
        <end position="833"/>
    </location>
</feature>
<dbReference type="GO" id="GO:0006355">
    <property type="term" value="P:regulation of DNA-templated transcription"/>
    <property type="evidence" value="ECO:0007669"/>
    <property type="project" value="InterPro"/>
</dbReference>
<accession>A0A4R8M3F2</accession>
<dbReference type="InterPro" id="IPR000792">
    <property type="entry name" value="Tscrpt_reg_LuxR_C"/>
</dbReference>
<dbReference type="Proteomes" id="UP000295066">
    <property type="component" value="Unassembled WGS sequence"/>
</dbReference>
<evidence type="ECO:0000313" key="5">
    <source>
        <dbReference type="EMBL" id="TDY57060.1"/>
    </source>
</evidence>
<dbReference type="Gene3D" id="3.40.50.300">
    <property type="entry name" value="P-loop containing nucleotide triphosphate hydrolases"/>
    <property type="match status" value="1"/>
</dbReference>
<evidence type="ECO:0000313" key="6">
    <source>
        <dbReference type="Proteomes" id="UP000295066"/>
    </source>
</evidence>
<dbReference type="AlphaFoldDB" id="A0A4R8M3F2"/>
<dbReference type="SUPFAM" id="SSF46894">
    <property type="entry name" value="C-terminal effector domain of the bipartite response regulators"/>
    <property type="match status" value="1"/>
</dbReference>
<evidence type="ECO:0000259" key="4">
    <source>
        <dbReference type="PROSITE" id="PS50043"/>
    </source>
</evidence>
<dbReference type="SMART" id="SM00421">
    <property type="entry name" value="HTH_LUXR"/>
    <property type="match status" value="1"/>
</dbReference>
<dbReference type="InterPro" id="IPR036388">
    <property type="entry name" value="WH-like_DNA-bd_sf"/>
</dbReference>
<dbReference type="InterPro" id="IPR027417">
    <property type="entry name" value="P-loop_NTPase"/>
</dbReference>
<dbReference type="Pfam" id="PF00196">
    <property type="entry name" value="GerE"/>
    <property type="match status" value="1"/>
</dbReference>
<dbReference type="InterPro" id="IPR011990">
    <property type="entry name" value="TPR-like_helical_dom_sf"/>
</dbReference>
<evidence type="ECO:0000256" key="2">
    <source>
        <dbReference type="ARBA" id="ARBA00023125"/>
    </source>
</evidence>
<dbReference type="PROSITE" id="PS50043">
    <property type="entry name" value="HTH_LUXR_2"/>
    <property type="match status" value="1"/>
</dbReference>
<dbReference type="InterPro" id="IPR059106">
    <property type="entry name" value="WHD_MalT"/>
</dbReference>
<dbReference type="Pfam" id="PF25873">
    <property type="entry name" value="WHD_MalT"/>
    <property type="match status" value="1"/>
</dbReference>
<keyword evidence="3" id="KW-0804">Transcription</keyword>
<evidence type="ECO:0000256" key="3">
    <source>
        <dbReference type="ARBA" id="ARBA00023163"/>
    </source>
</evidence>
<dbReference type="Gene3D" id="1.25.40.10">
    <property type="entry name" value="Tetratricopeptide repeat domain"/>
    <property type="match status" value="1"/>
</dbReference>
<dbReference type="InterPro" id="IPR016032">
    <property type="entry name" value="Sig_transdc_resp-reg_C-effctor"/>
</dbReference>